<dbReference type="Proteomes" id="UP000294887">
    <property type="component" value="Unassembled WGS sequence"/>
</dbReference>
<dbReference type="AlphaFoldDB" id="A0A4V6NCC7"/>
<reference evidence="2 3" key="1">
    <citation type="submission" date="2019-03" db="EMBL/GenBank/DDBJ databases">
        <title>Genomic Encyclopedia of Type Strains, Phase IV (KMG-IV): sequencing the most valuable type-strain genomes for metagenomic binning, comparative biology and taxonomic classification.</title>
        <authorList>
            <person name="Goeker M."/>
        </authorList>
    </citation>
    <scope>NUCLEOTIDE SEQUENCE [LARGE SCALE GENOMIC DNA]</scope>
    <source>
        <strain evidence="2 3">DSM 24830</strain>
    </source>
</reference>
<dbReference type="Pfam" id="PF11174">
    <property type="entry name" value="DUF2970"/>
    <property type="match status" value="1"/>
</dbReference>
<name>A0A4V6NCC7_9GAMM</name>
<evidence type="ECO:0000313" key="2">
    <source>
        <dbReference type="EMBL" id="TCJ84485.1"/>
    </source>
</evidence>
<feature type="transmembrane region" description="Helical" evidence="1">
    <location>
        <begin position="35"/>
        <end position="58"/>
    </location>
</feature>
<keyword evidence="3" id="KW-1185">Reference proteome</keyword>
<proteinExistence type="predicted"/>
<keyword evidence="1" id="KW-1133">Transmembrane helix</keyword>
<protein>
    <submittedName>
        <fullName evidence="2">DUF2970 family protein</fullName>
    </submittedName>
</protein>
<dbReference type="InterPro" id="IPR021344">
    <property type="entry name" value="DUF2970"/>
</dbReference>
<dbReference type="OrthoDB" id="5625885at2"/>
<keyword evidence="1" id="KW-0812">Transmembrane</keyword>
<dbReference type="EMBL" id="SMFQ01000004">
    <property type="protein sequence ID" value="TCJ84485.1"/>
    <property type="molecule type" value="Genomic_DNA"/>
</dbReference>
<sequence length="60" mass="6615">MEFLRAIKSVMSAMIGVQKKKNLEEDFSKTTAMPFIVAGILMTIVFILAVWAVVNLALNA</sequence>
<organism evidence="2 3">
    <name type="scientific">Cocleimonas flava</name>
    <dbReference type="NCBI Taxonomy" id="634765"/>
    <lineage>
        <taxon>Bacteria</taxon>
        <taxon>Pseudomonadati</taxon>
        <taxon>Pseudomonadota</taxon>
        <taxon>Gammaproteobacteria</taxon>
        <taxon>Thiotrichales</taxon>
        <taxon>Thiotrichaceae</taxon>
        <taxon>Cocleimonas</taxon>
    </lineage>
</organism>
<keyword evidence="1" id="KW-0472">Membrane</keyword>
<dbReference type="RefSeq" id="WP_131906240.1">
    <property type="nucleotide sequence ID" value="NZ_BAAAFU010000006.1"/>
</dbReference>
<gene>
    <name evidence="2" type="ORF">EV695_2442</name>
</gene>
<comment type="caution">
    <text evidence="2">The sequence shown here is derived from an EMBL/GenBank/DDBJ whole genome shotgun (WGS) entry which is preliminary data.</text>
</comment>
<accession>A0A4V6NCC7</accession>
<evidence type="ECO:0000313" key="3">
    <source>
        <dbReference type="Proteomes" id="UP000294887"/>
    </source>
</evidence>
<evidence type="ECO:0000256" key="1">
    <source>
        <dbReference type="SAM" id="Phobius"/>
    </source>
</evidence>